<evidence type="ECO:0000256" key="1">
    <source>
        <dbReference type="ARBA" id="ARBA00004196"/>
    </source>
</evidence>
<dbReference type="SUPFAM" id="SSF49785">
    <property type="entry name" value="Galactose-binding domain-like"/>
    <property type="match status" value="1"/>
</dbReference>
<keyword evidence="2" id="KW-0732">Signal</keyword>
<sequence>MKKMMGFVLTLALAGTAAALDITQEKVAEKSVAERPRLVLPAGGWDVVRQRAETSARHRAWYADVKKKADQLAAAEVKIGRNTQDDLMTLALVCRIEGDKKYLAKVEEILPAAYVKKMWSKGWKLDQAMVSVGVAVAYDWLYDELPDSLRRATEENLGKVSLPCYLKSFDSDIWWTRAERPDNVYYNNHNGVCNGAALVVAAALLDSKEFAGSAQEVVARALPSIENGTLNGLLPGGAWDEGSGYFGYGMTGMTLGLSSVQNSLGTLFGLLEHPGLEKTGAYLAATTGPAGTFNYGDGTSRINPAYWMSWLAGAVESEKLASSFRHMQGLQVHQGSVLGLCWDDPAQKGSEIAFPPAAGFGRIEVGALRQRWDDPLAAWVGFKFGRPWQSHAHSDVGSFVYDWGGVRWAVDVSTPPYLKDFFSYEDQRYHFYGAKPEGHNTLVINPTDAYQQIIDSDSPIVRVEDGSAVGDMTPAYAAHAKSVRREFRLDSESGELIVKDELRLKNPSKVWWFMHTAAQVELKDEGRIAVLSSNNKQVEVRVEVLEGQPQPRFVAEPARPLPTSRVVRGEYPNEGKITRLALQFPDAQELTFCVALRPLDTPELRMGSVKEIPLAAKNVRVSEGDAAALLDGDRATVWSANSYIEHNGDKQFVSQFIDIELDAPVEVSAVGLGFDTAFQRRYDFNIYVSNDGKTWEQVFHGQSGKQNGEQRFRFAPRQTRFVRIEGLGNERYQNRFNRLKLYSCGD</sequence>
<accession>A0A6P1M630</accession>
<evidence type="ECO:0000259" key="3">
    <source>
        <dbReference type="PROSITE" id="PS50022"/>
    </source>
</evidence>
<dbReference type="SUPFAM" id="SSF48230">
    <property type="entry name" value="Chondroitin AC/alginate lyase"/>
    <property type="match status" value="1"/>
</dbReference>
<reference evidence="4 5" key="1">
    <citation type="submission" date="2020-01" db="EMBL/GenBank/DDBJ databases">
        <title>Ponticoccus aerotolerans gen. nov., sp. nov., an anaerobic bacterium and proposal of Ponticoccusceae fam. nov., Ponticoccusles ord. nov. and Ponticoccuse classis nov. in the phylum Kiritimatiellaeota.</title>
        <authorList>
            <person name="Zhou L.Y."/>
            <person name="Du Z.J."/>
        </authorList>
    </citation>
    <scope>NUCLEOTIDE SEQUENCE [LARGE SCALE GENOMIC DNA]</scope>
    <source>
        <strain evidence="4 5">S-5007</strain>
    </source>
</reference>
<organism evidence="4 5">
    <name type="scientific">Tichowtungia aerotolerans</name>
    <dbReference type="NCBI Taxonomy" id="2697043"/>
    <lineage>
        <taxon>Bacteria</taxon>
        <taxon>Pseudomonadati</taxon>
        <taxon>Kiritimatiellota</taxon>
        <taxon>Tichowtungiia</taxon>
        <taxon>Tichowtungiales</taxon>
        <taxon>Tichowtungiaceae</taxon>
        <taxon>Tichowtungia</taxon>
    </lineage>
</organism>
<dbReference type="InterPro" id="IPR012480">
    <property type="entry name" value="Hepar_II_III_C"/>
</dbReference>
<feature type="chain" id="PRO_5026659763" description="F5/8 type C domain-containing protein" evidence="2">
    <location>
        <begin position="20"/>
        <end position="746"/>
    </location>
</feature>
<dbReference type="Pfam" id="PF07940">
    <property type="entry name" value="Hepar_II_III_C"/>
    <property type="match status" value="1"/>
</dbReference>
<dbReference type="Proteomes" id="UP000464954">
    <property type="component" value="Chromosome"/>
</dbReference>
<dbReference type="Pfam" id="PF00754">
    <property type="entry name" value="F5_F8_type_C"/>
    <property type="match status" value="1"/>
</dbReference>
<proteinExistence type="predicted"/>
<dbReference type="RefSeq" id="WP_160628499.1">
    <property type="nucleotide sequence ID" value="NZ_CP047593.1"/>
</dbReference>
<dbReference type="KEGG" id="taer:GT409_07585"/>
<dbReference type="GO" id="GO:0030313">
    <property type="term" value="C:cell envelope"/>
    <property type="evidence" value="ECO:0007669"/>
    <property type="project" value="UniProtKB-SubCell"/>
</dbReference>
<dbReference type="InterPro" id="IPR000421">
    <property type="entry name" value="FA58C"/>
</dbReference>
<feature type="domain" description="F5/8 type C" evidence="3">
    <location>
        <begin position="593"/>
        <end position="744"/>
    </location>
</feature>
<dbReference type="Gene3D" id="2.70.98.70">
    <property type="match status" value="1"/>
</dbReference>
<protein>
    <recommendedName>
        <fullName evidence="3">F5/8 type C domain-containing protein</fullName>
    </recommendedName>
</protein>
<comment type="subcellular location">
    <subcellularLocation>
        <location evidence="1">Cell envelope</location>
    </subcellularLocation>
</comment>
<keyword evidence="5" id="KW-1185">Reference proteome</keyword>
<dbReference type="InterPro" id="IPR008979">
    <property type="entry name" value="Galactose-bd-like_sf"/>
</dbReference>
<dbReference type="Gene3D" id="1.50.10.100">
    <property type="entry name" value="Chondroitin AC/alginate lyase"/>
    <property type="match status" value="1"/>
</dbReference>
<dbReference type="PANTHER" id="PTHR38045">
    <property type="entry name" value="CHROMOSOME 1, WHOLE GENOME SHOTGUN SEQUENCE"/>
    <property type="match status" value="1"/>
</dbReference>
<evidence type="ECO:0000313" key="5">
    <source>
        <dbReference type="Proteomes" id="UP000464954"/>
    </source>
</evidence>
<dbReference type="PANTHER" id="PTHR38045:SF1">
    <property type="entry name" value="HEPARINASE II_III-LIKE PROTEIN"/>
    <property type="match status" value="1"/>
</dbReference>
<evidence type="ECO:0000256" key="2">
    <source>
        <dbReference type="SAM" id="SignalP"/>
    </source>
</evidence>
<dbReference type="AlphaFoldDB" id="A0A6P1M630"/>
<evidence type="ECO:0000313" key="4">
    <source>
        <dbReference type="EMBL" id="QHI69317.1"/>
    </source>
</evidence>
<feature type="signal peptide" evidence="2">
    <location>
        <begin position="1"/>
        <end position="19"/>
    </location>
</feature>
<dbReference type="Gene3D" id="2.60.120.260">
    <property type="entry name" value="Galactose-binding domain-like"/>
    <property type="match status" value="1"/>
</dbReference>
<dbReference type="GO" id="GO:0016829">
    <property type="term" value="F:lyase activity"/>
    <property type="evidence" value="ECO:0007669"/>
    <property type="project" value="InterPro"/>
</dbReference>
<gene>
    <name evidence="4" type="ORF">GT409_07585</name>
</gene>
<name>A0A6P1M630_9BACT</name>
<dbReference type="PROSITE" id="PS50022">
    <property type="entry name" value="FA58C_3"/>
    <property type="match status" value="1"/>
</dbReference>
<dbReference type="InterPro" id="IPR008929">
    <property type="entry name" value="Chondroitin_lyas"/>
</dbReference>
<dbReference type="EMBL" id="CP047593">
    <property type="protein sequence ID" value="QHI69317.1"/>
    <property type="molecule type" value="Genomic_DNA"/>
</dbReference>